<sequence>MISVKVEGPVGLDEPQDLLEELGRETGLAWRLETAGQKGTLGGELAVTMLEALLGGVAGAVVQVAVQRAVDNWRGRRLDPPIVTIVVQPPQAPQPARDPEPPQPTQDPEPPQRSDDPEGS</sequence>
<proteinExistence type="predicted"/>
<evidence type="ECO:0000313" key="3">
    <source>
        <dbReference type="Proteomes" id="UP000603227"/>
    </source>
</evidence>
<keyword evidence="3" id="KW-1185">Reference proteome</keyword>
<evidence type="ECO:0000256" key="1">
    <source>
        <dbReference type="SAM" id="MobiDB-lite"/>
    </source>
</evidence>
<evidence type="ECO:0000313" key="2">
    <source>
        <dbReference type="EMBL" id="GHH88684.1"/>
    </source>
</evidence>
<comment type="caution">
    <text evidence="2">The sequence shown here is derived from an EMBL/GenBank/DDBJ whole genome shotgun (WGS) entry which is preliminary data.</text>
</comment>
<dbReference type="EMBL" id="BNAT01000010">
    <property type="protein sequence ID" value="GHH88684.1"/>
    <property type="molecule type" value="Genomic_DNA"/>
</dbReference>
<gene>
    <name evidence="2" type="ORF">GCM10017771_35100</name>
</gene>
<feature type="compositionally biased region" description="Basic and acidic residues" evidence="1">
    <location>
        <begin position="110"/>
        <end position="120"/>
    </location>
</feature>
<organism evidence="2 3">
    <name type="scientific">Streptomyces capitiformicae</name>
    <dbReference type="NCBI Taxonomy" id="2014920"/>
    <lineage>
        <taxon>Bacteria</taxon>
        <taxon>Bacillati</taxon>
        <taxon>Actinomycetota</taxon>
        <taxon>Actinomycetes</taxon>
        <taxon>Kitasatosporales</taxon>
        <taxon>Streptomycetaceae</taxon>
        <taxon>Streptomyces</taxon>
    </lineage>
</organism>
<name>A0A919GQ02_9ACTN</name>
<reference evidence="2" key="1">
    <citation type="journal article" date="2014" name="Int. J. Syst. Evol. Microbiol.">
        <title>Complete genome sequence of Corynebacterium casei LMG S-19264T (=DSM 44701T), isolated from a smear-ripened cheese.</title>
        <authorList>
            <consortium name="US DOE Joint Genome Institute (JGI-PGF)"/>
            <person name="Walter F."/>
            <person name="Albersmeier A."/>
            <person name="Kalinowski J."/>
            <person name="Ruckert C."/>
        </authorList>
    </citation>
    <scope>NUCLEOTIDE SEQUENCE</scope>
    <source>
        <strain evidence="2">CGMCC 4.7403</strain>
    </source>
</reference>
<accession>A0A919GQ02</accession>
<dbReference type="Proteomes" id="UP000603227">
    <property type="component" value="Unassembled WGS sequence"/>
</dbReference>
<dbReference type="AlphaFoldDB" id="A0A919GQ02"/>
<reference evidence="2" key="2">
    <citation type="submission" date="2020-09" db="EMBL/GenBank/DDBJ databases">
        <authorList>
            <person name="Sun Q."/>
            <person name="Zhou Y."/>
        </authorList>
    </citation>
    <scope>NUCLEOTIDE SEQUENCE</scope>
    <source>
        <strain evidence="2">CGMCC 4.7403</strain>
    </source>
</reference>
<feature type="region of interest" description="Disordered" evidence="1">
    <location>
        <begin position="86"/>
        <end position="120"/>
    </location>
</feature>
<protein>
    <submittedName>
        <fullName evidence="2">Uncharacterized protein</fullName>
    </submittedName>
</protein>